<dbReference type="Gene3D" id="3.40.850.10">
    <property type="entry name" value="Kinesin motor domain"/>
    <property type="match status" value="1"/>
</dbReference>
<keyword evidence="3 6" id="KW-0067">ATP-binding</keyword>
<evidence type="ECO:0000256" key="1">
    <source>
        <dbReference type="ARBA" id="ARBA00004245"/>
    </source>
</evidence>
<feature type="domain" description="Kinesin motor" evidence="8">
    <location>
        <begin position="1"/>
        <end position="165"/>
    </location>
</feature>
<comment type="caution">
    <text evidence="9">The sequence shown here is derived from an EMBL/GenBank/DDBJ whole genome shotgun (WGS) entry which is preliminary data.</text>
</comment>
<dbReference type="GO" id="GO:0051256">
    <property type="term" value="P:mitotic spindle midzone assembly"/>
    <property type="evidence" value="ECO:0007669"/>
    <property type="project" value="TreeGrafter"/>
</dbReference>
<dbReference type="InterPro" id="IPR038105">
    <property type="entry name" value="Kif23_Arf-bd_sf"/>
</dbReference>
<comment type="caution">
    <text evidence="5">Lacks conserved residue(s) required for the propagation of feature annotation.</text>
</comment>
<comment type="subcellular location">
    <subcellularLocation>
        <location evidence="1">Cytoplasm</location>
        <location evidence="1">Cytoskeleton</location>
    </subcellularLocation>
</comment>
<dbReference type="SMART" id="SM00129">
    <property type="entry name" value="KISc"/>
    <property type="match status" value="1"/>
</dbReference>
<dbReference type="GO" id="GO:0005871">
    <property type="term" value="C:kinesin complex"/>
    <property type="evidence" value="ECO:0007669"/>
    <property type="project" value="TreeGrafter"/>
</dbReference>
<evidence type="ECO:0000256" key="3">
    <source>
        <dbReference type="ARBA" id="ARBA00022840"/>
    </source>
</evidence>
<keyword evidence="2 6" id="KW-0547">Nucleotide-binding</keyword>
<dbReference type="Pfam" id="PF00225">
    <property type="entry name" value="Kinesin"/>
    <property type="match status" value="1"/>
</dbReference>
<dbReference type="PRINTS" id="PR00380">
    <property type="entry name" value="KINESINHEAVY"/>
</dbReference>
<keyword evidence="6" id="KW-0493">Microtubule</keyword>
<dbReference type="InterPro" id="IPR027640">
    <property type="entry name" value="Kinesin-like_fam"/>
</dbReference>
<dbReference type="GO" id="GO:0016887">
    <property type="term" value="F:ATP hydrolysis activity"/>
    <property type="evidence" value="ECO:0007669"/>
    <property type="project" value="TreeGrafter"/>
</dbReference>
<evidence type="ECO:0000256" key="7">
    <source>
        <dbReference type="SAM" id="MobiDB-lite"/>
    </source>
</evidence>
<dbReference type="PROSITE" id="PS00411">
    <property type="entry name" value="KINESIN_MOTOR_1"/>
    <property type="match status" value="1"/>
</dbReference>
<evidence type="ECO:0000256" key="5">
    <source>
        <dbReference type="PROSITE-ProRule" id="PRU00283"/>
    </source>
</evidence>
<dbReference type="InterPro" id="IPR032384">
    <property type="entry name" value="Kif23_Arf-bd"/>
</dbReference>
<dbReference type="PROSITE" id="PS50067">
    <property type="entry name" value="KINESIN_MOTOR_2"/>
    <property type="match status" value="1"/>
</dbReference>
<feature type="non-terminal residue" evidence="9">
    <location>
        <position position="1"/>
    </location>
</feature>
<dbReference type="GO" id="GO:0005634">
    <property type="term" value="C:nucleus"/>
    <property type="evidence" value="ECO:0007669"/>
    <property type="project" value="TreeGrafter"/>
</dbReference>
<evidence type="ECO:0000256" key="6">
    <source>
        <dbReference type="RuleBase" id="RU000394"/>
    </source>
</evidence>
<accession>A0AAW0XNT4</accession>
<evidence type="ECO:0000259" key="8">
    <source>
        <dbReference type="PROSITE" id="PS50067"/>
    </source>
</evidence>
<organism evidence="9 10">
    <name type="scientific">Cherax quadricarinatus</name>
    <name type="common">Australian red claw crayfish</name>
    <dbReference type="NCBI Taxonomy" id="27406"/>
    <lineage>
        <taxon>Eukaryota</taxon>
        <taxon>Metazoa</taxon>
        <taxon>Ecdysozoa</taxon>
        <taxon>Arthropoda</taxon>
        <taxon>Crustacea</taxon>
        <taxon>Multicrustacea</taxon>
        <taxon>Malacostraca</taxon>
        <taxon>Eumalacostraca</taxon>
        <taxon>Eucarida</taxon>
        <taxon>Decapoda</taxon>
        <taxon>Pleocyemata</taxon>
        <taxon>Astacidea</taxon>
        <taxon>Parastacoidea</taxon>
        <taxon>Parastacidae</taxon>
        <taxon>Cherax</taxon>
    </lineage>
</organism>
<dbReference type="GO" id="GO:0008017">
    <property type="term" value="F:microtubule binding"/>
    <property type="evidence" value="ECO:0007669"/>
    <property type="project" value="InterPro"/>
</dbReference>
<dbReference type="SUPFAM" id="SSF52540">
    <property type="entry name" value="P-loop containing nucleoside triphosphate hydrolases"/>
    <property type="match status" value="1"/>
</dbReference>
<dbReference type="Pfam" id="PF16540">
    <property type="entry name" value="MKLP1_Arf_bdg"/>
    <property type="match status" value="1"/>
</dbReference>
<name>A0AAW0XNT4_CHEQU</name>
<feature type="compositionally biased region" description="Polar residues" evidence="7">
    <location>
        <begin position="407"/>
        <end position="425"/>
    </location>
</feature>
<evidence type="ECO:0000256" key="2">
    <source>
        <dbReference type="ARBA" id="ARBA00022741"/>
    </source>
</evidence>
<dbReference type="Proteomes" id="UP001445076">
    <property type="component" value="Unassembled WGS sequence"/>
</dbReference>
<dbReference type="PANTHER" id="PTHR24115">
    <property type="entry name" value="KINESIN-RELATED"/>
    <property type="match status" value="1"/>
</dbReference>
<dbReference type="Gene3D" id="2.60.40.4330">
    <property type="entry name" value="Kinesin-like protein Kif23, Arf6-interacting domain"/>
    <property type="match status" value="1"/>
</dbReference>
<sequence>TPEEALEVMVKGQKRRKVATTNLNLESSRSHSIFSIRVVQAPLDVHGEEVLQEKAALSISQLSLVDLAGSERNSRTRAKGGRVKEAGNINNSLMTLRSCIEVLRENQTGEGHRMVPYRDSKLTHYLKNYFGGEGRIKMIVCINPNAEDYDENQTVMKFAELISEVQIDRATPVAQTELWLPPGRRQANKFFKSIRKKLEEEGENVMNMEMDTSIIYRLAPAWPSLNYTQEDWEGFFDMLKTYMRKRIHCREKAQASLPDKIAHVRTRLLDLEKEIVYLQQENTSLTALYNNVLAKNNSLEDRLFNEEITIENLKKDLVKYNKLEEELKAVLEERDLAKNHEERQKQQMKDGLKRKLRDESEKLRREMMKSLEEREKNLKVKTYQAQVLALQEVLNIKEDVPAFSSLQQELGQPGSSNSKGTSFPSKENCPPEREDYYLRGPAVCDQRYRSSLVDQHDAWLNHCPKQMVPMGTALQPILNTQKVVTNVKKAHLEKNTITNYCLTTQDQDSQGEMETRVYKGDVLPTAGGGSQVVLKDVEVHKQREIQNVGINKSLPKETPRIPTESIQERCSTGIQFLARPGYHSP</sequence>
<dbReference type="GO" id="GO:0007018">
    <property type="term" value="P:microtubule-based movement"/>
    <property type="evidence" value="ECO:0007669"/>
    <property type="project" value="InterPro"/>
</dbReference>
<keyword evidence="10" id="KW-1185">Reference proteome</keyword>
<evidence type="ECO:0000313" key="9">
    <source>
        <dbReference type="EMBL" id="KAK8741573.1"/>
    </source>
</evidence>
<evidence type="ECO:0000256" key="4">
    <source>
        <dbReference type="ARBA" id="ARBA00023212"/>
    </source>
</evidence>
<dbReference type="EMBL" id="JARKIK010000030">
    <property type="protein sequence ID" value="KAK8741573.1"/>
    <property type="molecule type" value="Genomic_DNA"/>
</dbReference>
<keyword evidence="6" id="KW-0505">Motor protein</keyword>
<evidence type="ECO:0000313" key="10">
    <source>
        <dbReference type="Proteomes" id="UP001445076"/>
    </source>
</evidence>
<dbReference type="GO" id="GO:0003777">
    <property type="term" value="F:microtubule motor activity"/>
    <property type="evidence" value="ECO:0007669"/>
    <property type="project" value="InterPro"/>
</dbReference>
<dbReference type="InterPro" id="IPR019821">
    <property type="entry name" value="Kinesin_motor_CS"/>
</dbReference>
<keyword evidence="4" id="KW-0206">Cytoskeleton</keyword>
<dbReference type="PANTHER" id="PTHR24115:SF600">
    <property type="entry name" value="KINESIN-LIKE PROTEIN KIF23"/>
    <property type="match status" value="1"/>
</dbReference>
<proteinExistence type="inferred from homology"/>
<reference evidence="9 10" key="1">
    <citation type="journal article" date="2024" name="BMC Genomics">
        <title>Genome assembly of redclaw crayfish (Cherax quadricarinatus) provides insights into its immune adaptation and hypoxia tolerance.</title>
        <authorList>
            <person name="Liu Z."/>
            <person name="Zheng J."/>
            <person name="Li H."/>
            <person name="Fang K."/>
            <person name="Wang S."/>
            <person name="He J."/>
            <person name="Zhou D."/>
            <person name="Weng S."/>
            <person name="Chi M."/>
            <person name="Gu Z."/>
            <person name="He J."/>
            <person name="Li F."/>
            <person name="Wang M."/>
        </authorList>
    </citation>
    <scope>NUCLEOTIDE SEQUENCE [LARGE SCALE GENOMIC DNA]</scope>
    <source>
        <strain evidence="9">ZL_2023a</strain>
    </source>
</reference>
<dbReference type="InterPro" id="IPR027417">
    <property type="entry name" value="P-loop_NTPase"/>
</dbReference>
<dbReference type="InterPro" id="IPR036961">
    <property type="entry name" value="Kinesin_motor_dom_sf"/>
</dbReference>
<keyword evidence="4" id="KW-0963">Cytoplasm</keyword>
<dbReference type="AlphaFoldDB" id="A0AAW0XNT4"/>
<dbReference type="GO" id="GO:0005524">
    <property type="term" value="F:ATP binding"/>
    <property type="evidence" value="ECO:0007669"/>
    <property type="project" value="UniProtKB-KW"/>
</dbReference>
<feature type="region of interest" description="Disordered" evidence="7">
    <location>
        <begin position="338"/>
        <end position="360"/>
    </location>
</feature>
<feature type="region of interest" description="Disordered" evidence="7">
    <location>
        <begin position="407"/>
        <end position="434"/>
    </location>
</feature>
<dbReference type="InterPro" id="IPR001752">
    <property type="entry name" value="Kinesin_motor_dom"/>
</dbReference>
<gene>
    <name evidence="9" type="ORF">OTU49_002277</name>
</gene>
<comment type="similarity">
    <text evidence="5 6">Belongs to the TRAFAC class myosin-kinesin ATPase superfamily. Kinesin family.</text>
</comment>
<protein>
    <recommendedName>
        <fullName evidence="6">Kinesin-like protein</fullName>
    </recommendedName>
</protein>
<dbReference type="GO" id="GO:0005874">
    <property type="term" value="C:microtubule"/>
    <property type="evidence" value="ECO:0007669"/>
    <property type="project" value="UniProtKB-KW"/>
</dbReference>